<dbReference type="EMBL" id="OA882237">
    <property type="protein sequence ID" value="CAD7274064.1"/>
    <property type="molecule type" value="Genomic_DNA"/>
</dbReference>
<feature type="domain" description="C2H2-type" evidence="11">
    <location>
        <begin position="354"/>
        <end position="381"/>
    </location>
</feature>
<dbReference type="InterPro" id="IPR036236">
    <property type="entry name" value="Znf_C2H2_sf"/>
</dbReference>
<dbReference type="GO" id="GO:0000978">
    <property type="term" value="F:RNA polymerase II cis-regulatory region sequence-specific DNA binding"/>
    <property type="evidence" value="ECO:0007669"/>
    <property type="project" value="TreeGrafter"/>
</dbReference>
<feature type="compositionally biased region" description="Polar residues" evidence="10">
    <location>
        <begin position="194"/>
        <end position="205"/>
    </location>
</feature>
<dbReference type="OrthoDB" id="6514172at2759"/>
<dbReference type="FunFam" id="3.30.160.60:FF:000624">
    <property type="entry name" value="zinc finger protein 697"/>
    <property type="match status" value="1"/>
</dbReference>
<evidence type="ECO:0000313" key="12">
    <source>
        <dbReference type="EMBL" id="CAD7274064.1"/>
    </source>
</evidence>
<dbReference type="GO" id="GO:0001227">
    <property type="term" value="F:DNA-binding transcription repressor activity, RNA polymerase II-specific"/>
    <property type="evidence" value="ECO:0007669"/>
    <property type="project" value="TreeGrafter"/>
</dbReference>
<evidence type="ECO:0000256" key="6">
    <source>
        <dbReference type="ARBA" id="ARBA00023015"/>
    </source>
</evidence>
<feature type="domain" description="C2H2-type" evidence="11">
    <location>
        <begin position="238"/>
        <end position="265"/>
    </location>
</feature>
<gene>
    <name evidence="12" type="ORF">NMOB1V02_LOCUS1921</name>
</gene>
<dbReference type="InterPro" id="IPR013087">
    <property type="entry name" value="Znf_C2H2_type"/>
</dbReference>
<dbReference type="GO" id="GO:0005654">
    <property type="term" value="C:nucleoplasm"/>
    <property type="evidence" value="ECO:0007669"/>
    <property type="project" value="TreeGrafter"/>
</dbReference>
<dbReference type="SMART" id="SM00355">
    <property type="entry name" value="ZnF_C2H2"/>
    <property type="match status" value="4"/>
</dbReference>
<feature type="domain" description="C2H2-type" evidence="11">
    <location>
        <begin position="266"/>
        <end position="293"/>
    </location>
</feature>
<dbReference type="SUPFAM" id="SSF57667">
    <property type="entry name" value="beta-beta-alpha zinc fingers"/>
    <property type="match status" value="2"/>
</dbReference>
<dbReference type="Gene3D" id="3.30.160.60">
    <property type="entry name" value="Classic Zinc Finger"/>
    <property type="match status" value="5"/>
</dbReference>
<evidence type="ECO:0000259" key="11">
    <source>
        <dbReference type="PROSITE" id="PS50157"/>
    </source>
</evidence>
<dbReference type="Pfam" id="PF13912">
    <property type="entry name" value="zf-C2H2_6"/>
    <property type="match status" value="1"/>
</dbReference>
<evidence type="ECO:0000256" key="7">
    <source>
        <dbReference type="ARBA" id="ARBA00023163"/>
    </source>
</evidence>
<keyword evidence="7" id="KW-0804">Transcription</keyword>
<name>A0A7R9BHW5_9CRUS</name>
<evidence type="ECO:0000256" key="9">
    <source>
        <dbReference type="PROSITE-ProRule" id="PRU00042"/>
    </source>
</evidence>
<dbReference type="Pfam" id="PF00096">
    <property type="entry name" value="zf-C2H2"/>
    <property type="match status" value="2"/>
</dbReference>
<keyword evidence="3" id="KW-0677">Repeat</keyword>
<dbReference type="FunFam" id="3.30.160.60:FF:002343">
    <property type="entry name" value="Zinc finger protein 33A"/>
    <property type="match status" value="2"/>
</dbReference>
<keyword evidence="5" id="KW-0862">Zinc</keyword>
<dbReference type="GO" id="GO:0008270">
    <property type="term" value="F:zinc ion binding"/>
    <property type="evidence" value="ECO:0007669"/>
    <property type="project" value="UniProtKB-KW"/>
</dbReference>
<dbReference type="PANTHER" id="PTHR24399">
    <property type="entry name" value="ZINC FINGER AND BTB DOMAIN-CONTAINING"/>
    <property type="match status" value="1"/>
</dbReference>
<comment type="subcellular location">
    <subcellularLocation>
        <location evidence="1">Nucleus</location>
    </subcellularLocation>
</comment>
<sequence length="674" mass="74168">MSRWEGNVWNYGMQQGFGGFAAGGGGAVAVAAAAAAAGPTATATGPNGEAYMLAQLPPGLAVQNHLQNGVVLLKASSFPYEAEDQKSLAQGTYQHHPHSVANAATQVQTIVTSHNGVHPHQHQQQAGLVYHSFQPIVAHQPWPQAIQQQNAAPQTAVQMTKKDEVEADVKPAVVKKPRARKKKASANANNENVQKTSGTQTSAASTPGDGTKPFFPGRRLPSLATIAKECENGKTKTHFCDHCHRGFSSAYHLSRHWRIHDGDYPATCSECGKTFRDASSLKRHNFVHTRDSPHECPVCQKRFGEIASVAKILEKFATSSVRSFFSSEFFSIFGHQIEITLARHVRIHSGEYAHKCDTCDKGFHDTYALSRHQRSHTGDRPYRCHLCSKGFVTGSYLKKHLRTHGGLFLCKKMLRIPNLSSTSFRDVRHSPSLLLNILAPFLRPLWRCNNISPSDSGTRPSPWSQAGCAASVLPGTDEYLLSTVSPETPIPTPPRTLATFERRERSFGRGRVSFTSMKVVPDPQPIETAASFRDCGIMVGDKMFEDSRKPQVPCSFQPQTATAPVLESLFTQKRNTVLGSNCNCHSQTRQLHLNRFGITFRVNSSSKLPVIPAAPQVLHHLSNQAALVAQNPIHKLSRYHPQLRYAVDRQTLRQPHKQAQLLKAPQCATAPGRK</sequence>
<evidence type="ECO:0000256" key="10">
    <source>
        <dbReference type="SAM" id="MobiDB-lite"/>
    </source>
</evidence>
<protein>
    <recommendedName>
        <fullName evidence="11">C2H2-type domain-containing protein</fullName>
    </recommendedName>
</protein>
<keyword evidence="6" id="KW-0805">Transcription regulation</keyword>
<dbReference type="AlphaFoldDB" id="A0A7R9BHW5"/>
<dbReference type="EMBL" id="CAJPEX010000200">
    <property type="protein sequence ID" value="CAG0914216.1"/>
    <property type="molecule type" value="Genomic_DNA"/>
</dbReference>
<evidence type="ECO:0000256" key="1">
    <source>
        <dbReference type="ARBA" id="ARBA00004123"/>
    </source>
</evidence>
<keyword evidence="8" id="KW-0539">Nucleus</keyword>
<reference evidence="12" key="1">
    <citation type="submission" date="2020-11" db="EMBL/GenBank/DDBJ databases">
        <authorList>
            <person name="Tran Van P."/>
        </authorList>
    </citation>
    <scope>NUCLEOTIDE SEQUENCE</scope>
</reference>
<dbReference type="Proteomes" id="UP000678499">
    <property type="component" value="Unassembled WGS sequence"/>
</dbReference>
<keyword evidence="4 9" id="KW-0863">Zinc-finger</keyword>
<evidence type="ECO:0000256" key="8">
    <source>
        <dbReference type="ARBA" id="ARBA00023242"/>
    </source>
</evidence>
<evidence type="ECO:0000256" key="2">
    <source>
        <dbReference type="ARBA" id="ARBA00022723"/>
    </source>
</evidence>
<evidence type="ECO:0000256" key="4">
    <source>
        <dbReference type="ARBA" id="ARBA00022771"/>
    </source>
</evidence>
<proteinExistence type="predicted"/>
<dbReference type="PROSITE" id="PS50157">
    <property type="entry name" value="ZINC_FINGER_C2H2_2"/>
    <property type="match status" value="4"/>
</dbReference>
<evidence type="ECO:0000256" key="3">
    <source>
        <dbReference type="ARBA" id="ARBA00022737"/>
    </source>
</evidence>
<accession>A0A7R9BHW5</accession>
<dbReference type="PROSITE" id="PS00028">
    <property type="entry name" value="ZINC_FINGER_C2H2_1"/>
    <property type="match status" value="4"/>
</dbReference>
<dbReference type="PANTHER" id="PTHR24399:SF23">
    <property type="entry name" value="C2H2-TYPE DOMAIN-CONTAINING PROTEIN"/>
    <property type="match status" value="1"/>
</dbReference>
<organism evidence="12">
    <name type="scientific">Notodromas monacha</name>
    <dbReference type="NCBI Taxonomy" id="399045"/>
    <lineage>
        <taxon>Eukaryota</taxon>
        <taxon>Metazoa</taxon>
        <taxon>Ecdysozoa</taxon>
        <taxon>Arthropoda</taxon>
        <taxon>Crustacea</taxon>
        <taxon>Oligostraca</taxon>
        <taxon>Ostracoda</taxon>
        <taxon>Podocopa</taxon>
        <taxon>Podocopida</taxon>
        <taxon>Cypridocopina</taxon>
        <taxon>Cypridoidea</taxon>
        <taxon>Cyprididae</taxon>
        <taxon>Notodromas</taxon>
    </lineage>
</organism>
<feature type="domain" description="C2H2-type" evidence="11">
    <location>
        <begin position="382"/>
        <end position="406"/>
    </location>
</feature>
<feature type="region of interest" description="Disordered" evidence="10">
    <location>
        <begin position="176"/>
        <end position="217"/>
    </location>
</feature>
<evidence type="ECO:0000256" key="5">
    <source>
        <dbReference type="ARBA" id="ARBA00022833"/>
    </source>
</evidence>
<evidence type="ECO:0000313" key="13">
    <source>
        <dbReference type="Proteomes" id="UP000678499"/>
    </source>
</evidence>
<keyword evidence="2" id="KW-0479">Metal-binding</keyword>
<keyword evidence="13" id="KW-1185">Reference proteome</keyword>